<evidence type="ECO:0000313" key="1">
    <source>
        <dbReference type="EMBL" id="CAH2100277.1"/>
    </source>
</evidence>
<sequence>MILRIECFRIILCLIFFQTLSILFAELSSNNYNLKWLQIRELPNDEDLLKYLRTIEAVTAYNTQNVNEIETNLAFGVFLNTVNLGWVLREKEYNLPWKIKTRIKKNIIKNEEILNYFNKLTKDTNFVNRKYKQISKLFTNASMWVGRLSKFVNRNQKFYTLNELEEVYPRWDYYFKDVDNVHKWVPSPEFSDMCMLSLSIDPVDKKYSHSRCSIAGSCYKMLNEGTDFGYALTHRALLLLMAYFGRGCTIFSPKTDKAMIATFCSMGYAEAEYIAMNNYQIVDLMMEIMCLCSLEGEARFLRRSWLNHMLYFQKSQGCFGTEITKSRETRLFDRRGFTFKSRYSNLSHEECNSHTTALALGIYSAAIRYVIQEYY</sequence>
<proteinExistence type="predicted"/>
<dbReference type="Proteomes" id="UP001153954">
    <property type="component" value="Unassembled WGS sequence"/>
</dbReference>
<accession>A0AAU9UQB2</accession>
<name>A0AAU9UQB2_EUPED</name>
<dbReference type="GO" id="GO:0016020">
    <property type="term" value="C:membrane"/>
    <property type="evidence" value="ECO:0007669"/>
    <property type="project" value="TreeGrafter"/>
</dbReference>
<dbReference type="PANTHER" id="PTHR33539:SF1">
    <property type="entry name" value="UPF0764 PROTEIN C16ORF89"/>
    <property type="match status" value="1"/>
</dbReference>
<dbReference type="AlphaFoldDB" id="A0AAU9UQB2"/>
<evidence type="ECO:0000313" key="2">
    <source>
        <dbReference type="Proteomes" id="UP001153954"/>
    </source>
</evidence>
<reference evidence="1" key="1">
    <citation type="submission" date="2022-03" db="EMBL/GenBank/DDBJ databases">
        <authorList>
            <person name="Tunstrom K."/>
        </authorList>
    </citation>
    <scope>NUCLEOTIDE SEQUENCE</scope>
</reference>
<dbReference type="PANTHER" id="PTHR33539">
    <property type="entry name" value="UPF0764 PROTEIN C16ORF89"/>
    <property type="match status" value="1"/>
</dbReference>
<dbReference type="InterPro" id="IPR031751">
    <property type="entry name" value="DUF4735"/>
</dbReference>
<organism evidence="1 2">
    <name type="scientific">Euphydryas editha</name>
    <name type="common">Edith's checkerspot</name>
    <dbReference type="NCBI Taxonomy" id="104508"/>
    <lineage>
        <taxon>Eukaryota</taxon>
        <taxon>Metazoa</taxon>
        <taxon>Ecdysozoa</taxon>
        <taxon>Arthropoda</taxon>
        <taxon>Hexapoda</taxon>
        <taxon>Insecta</taxon>
        <taxon>Pterygota</taxon>
        <taxon>Neoptera</taxon>
        <taxon>Endopterygota</taxon>
        <taxon>Lepidoptera</taxon>
        <taxon>Glossata</taxon>
        <taxon>Ditrysia</taxon>
        <taxon>Papilionoidea</taxon>
        <taxon>Nymphalidae</taxon>
        <taxon>Nymphalinae</taxon>
        <taxon>Euphydryas</taxon>
    </lineage>
</organism>
<dbReference type="EMBL" id="CAKOGL010000022">
    <property type="protein sequence ID" value="CAH2100277.1"/>
    <property type="molecule type" value="Genomic_DNA"/>
</dbReference>
<keyword evidence="2" id="KW-1185">Reference proteome</keyword>
<dbReference type="Pfam" id="PF15882">
    <property type="entry name" value="DUF4735"/>
    <property type="match status" value="1"/>
</dbReference>
<gene>
    <name evidence="1" type="ORF">EEDITHA_LOCUS15163</name>
</gene>
<protein>
    <submittedName>
        <fullName evidence="1">Uncharacterized protein</fullName>
    </submittedName>
</protein>
<comment type="caution">
    <text evidence="1">The sequence shown here is derived from an EMBL/GenBank/DDBJ whole genome shotgun (WGS) entry which is preliminary data.</text>
</comment>
<dbReference type="GO" id="GO:0005829">
    <property type="term" value="C:cytosol"/>
    <property type="evidence" value="ECO:0007669"/>
    <property type="project" value="TreeGrafter"/>
</dbReference>